<evidence type="ECO:0000313" key="11">
    <source>
        <dbReference type="Proteomes" id="UP000535511"/>
    </source>
</evidence>
<keyword evidence="2" id="KW-0805">Transcription regulation</keyword>
<proteinExistence type="predicted"/>
<dbReference type="InterPro" id="IPR029016">
    <property type="entry name" value="GAF-like_dom_sf"/>
</dbReference>
<dbReference type="PANTHER" id="PTHR30136">
    <property type="entry name" value="HELIX-TURN-HELIX TRANSCRIPTIONAL REGULATOR, ICLR FAMILY"/>
    <property type="match status" value="1"/>
</dbReference>
<dbReference type="PROSITE" id="PS51078">
    <property type="entry name" value="ICLR_ED"/>
    <property type="match status" value="1"/>
</dbReference>
<dbReference type="SUPFAM" id="SSF55781">
    <property type="entry name" value="GAF domain-like"/>
    <property type="match status" value="1"/>
</dbReference>
<dbReference type="GO" id="GO:0003677">
    <property type="term" value="F:DNA binding"/>
    <property type="evidence" value="ECO:0007669"/>
    <property type="project" value="UniProtKB-KW"/>
</dbReference>
<evidence type="ECO:0000256" key="1">
    <source>
        <dbReference type="ARBA" id="ARBA00022798"/>
    </source>
</evidence>
<dbReference type="Proteomes" id="UP000535511">
    <property type="component" value="Unassembled WGS sequence"/>
</dbReference>
<dbReference type="RefSeq" id="WP_179662429.1">
    <property type="nucleotide sequence ID" value="NZ_JACCBG010000001.1"/>
</dbReference>
<protein>
    <recommendedName>
        <fullName evidence="6">Glycerol operon regulatory protein</fullName>
    </recommendedName>
</protein>
<dbReference type="GO" id="GO:0045892">
    <property type="term" value="P:negative regulation of DNA-templated transcription"/>
    <property type="evidence" value="ECO:0007669"/>
    <property type="project" value="TreeGrafter"/>
</dbReference>
<name>A0A7Y9E3I8_9ACTN</name>
<dbReference type="AlphaFoldDB" id="A0A7Y9E3I8"/>
<comment type="function">
    <text evidence="5">May be an activator protein for the gylABX operon.</text>
</comment>
<keyword evidence="4" id="KW-0804">Transcription</keyword>
<comment type="caution">
    <text evidence="10">The sequence shown here is derived from an EMBL/GenBank/DDBJ whole genome shotgun (WGS) entry which is preliminary data.</text>
</comment>
<dbReference type="InterPro" id="IPR014757">
    <property type="entry name" value="Tscrpt_reg_IclR_C"/>
</dbReference>
<keyword evidence="1" id="KW-0319">Glycerol metabolism</keyword>
<feature type="domain" description="HTH iclR-type" evidence="8">
    <location>
        <begin position="22"/>
        <end position="83"/>
    </location>
</feature>
<evidence type="ECO:0000256" key="7">
    <source>
        <dbReference type="SAM" id="MobiDB-lite"/>
    </source>
</evidence>
<dbReference type="FunFam" id="1.10.10.10:FF:000056">
    <property type="entry name" value="IclR family transcriptional regulator"/>
    <property type="match status" value="1"/>
</dbReference>
<dbReference type="SUPFAM" id="SSF46785">
    <property type="entry name" value="Winged helix' DNA-binding domain"/>
    <property type="match status" value="1"/>
</dbReference>
<dbReference type="Pfam" id="PF01614">
    <property type="entry name" value="IclR_C"/>
    <property type="match status" value="1"/>
</dbReference>
<dbReference type="Gene3D" id="3.30.450.40">
    <property type="match status" value="1"/>
</dbReference>
<dbReference type="InterPro" id="IPR050707">
    <property type="entry name" value="HTH_MetabolicPath_Reg"/>
</dbReference>
<dbReference type="Pfam" id="PF09339">
    <property type="entry name" value="HTH_IclR"/>
    <property type="match status" value="1"/>
</dbReference>
<dbReference type="PROSITE" id="PS51077">
    <property type="entry name" value="HTH_ICLR"/>
    <property type="match status" value="1"/>
</dbReference>
<sequence length="262" mass="28137">MATSAEAATPDEAAGRGRTGGVQSVERAFGLLESMADHGGVLGLSQLAAESGLPLPTIHRLLRTLVDLGYLRQDESRRYALGPRLIRLGESSSHMLGVWARPHLARLARELGESANLAMLDGDEVVYVAQQQSRHSMRMFTEVGRRVLPHCTAVGKAMMATMPPEQVREILARTGMPHHTANTVTDVEEFARQLVWAAEHGYALDEGEQEVGVRCVAVPVPDVPTRLALSVSGPATRMTEELVARAVPLLQEVGAALAADLG</sequence>
<organism evidence="10 11">
    <name type="scientific">Nocardioides panaciterrulae</name>
    <dbReference type="NCBI Taxonomy" id="661492"/>
    <lineage>
        <taxon>Bacteria</taxon>
        <taxon>Bacillati</taxon>
        <taxon>Actinomycetota</taxon>
        <taxon>Actinomycetes</taxon>
        <taxon>Propionibacteriales</taxon>
        <taxon>Nocardioidaceae</taxon>
        <taxon>Nocardioides</taxon>
    </lineage>
</organism>
<dbReference type="EMBL" id="JACCBG010000001">
    <property type="protein sequence ID" value="NYD40558.1"/>
    <property type="molecule type" value="Genomic_DNA"/>
</dbReference>
<accession>A0A7Y9E3I8</accession>
<evidence type="ECO:0000256" key="2">
    <source>
        <dbReference type="ARBA" id="ARBA00023015"/>
    </source>
</evidence>
<evidence type="ECO:0000256" key="5">
    <source>
        <dbReference type="ARBA" id="ARBA00058938"/>
    </source>
</evidence>
<evidence type="ECO:0000259" key="9">
    <source>
        <dbReference type="PROSITE" id="PS51078"/>
    </source>
</evidence>
<dbReference type="Gene3D" id="1.10.10.10">
    <property type="entry name" value="Winged helix-like DNA-binding domain superfamily/Winged helix DNA-binding domain"/>
    <property type="match status" value="1"/>
</dbReference>
<feature type="domain" description="IclR-ED" evidence="9">
    <location>
        <begin position="84"/>
        <end position="262"/>
    </location>
</feature>
<reference evidence="10 11" key="1">
    <citation type="submission" date="2020-07" db="EMBL/GenBank/DDBJ databases">
        <title>Sequencing the genomes of 1000 actinobacteria strains.</title>
        <authorList>
            <person name="Klenk H.-P."/>
        </authorList>
    </citation>
    <scope>NUCLEOTIDE SEQUENCE [LARGE SCALE GENOMIC DNA]</scope>
    <source>
        <strain evidence="10 11">DSM 21350</strain>
    </source>
</reference>
<keyword evidence="3" id="KW-0238">DNA-binding</keyword>
<evidence type="ECO:0000259" key="8">
    <source>
        <dbReference type="PROSITE" id="PS51077"/>
    </source>
</evidence>
<dbReference type="SMART" id="SM00346">
    <property type="entry name" value="HTH_ICLR"/>
    <property type="match status" value="1"/>
</dbReference>
<dbReference type="InterPro" id="IPR005471">
    <property type="entry name" value="Tscrpt_reg_IclR_N"/>
</dbReference>
<dbReference type="GO" id="GO:0006071">
    <property type="term" value="P:glycerol metabolic process"/>
    <property type="evidence" value="ECO:0007669"/>
    <property type="project" value="UniProtKB-KW"/>
</dbReference>
<dbReference type="InterPro" id="IPR036388">
    <property type="entry name" value="WH-like_DNA-bd_sf"/>
</dbReference>
<dbReference type="GO" id="GO:0003700">
    <property type="term" value="F:DNA-binding transcription factor activity"/>
    <property type="evidence" value="ECO:0007669"/>
    <property type="project" value="TreeGrafter"/>
</dbReference>
<evidence type="ECO:0000256" key="3">
    <source>
        <dbReference type="ARBA" id="ARBA00023125"/>
    </source>
</evidence>
<evidence type="ECO:0000313" key="10">
    <source>
        <dbReference type="EMBL" id="NYD40558.1"/>
    </source>
</evidence>
<evidence type="ECO:0000256" key="6">
    <source>
        <dbReference type="ARBA" id="ARBA00070406"/>
    </source>
</evidence>
<evidence type="ECO:0000256" key="4">
    <source>
        <dbReference type="ARBA" id="ARBA00023163"/>
    </source>
</evidence>
<dbReference type="InterPro" id="IPR036390">
    <property type="entry name" value="WH_DNA-bd_sf"/>
</dbReference>
<keyword evidence="11" id="KW-1185">Reference proteome</keyword>
<gene>
    <name evidence="10" type="ORF">BJZ21_000641</name>
</gene>
<feature type="region of interest" description="Disordered" evidence="7">
    <location>
        <begin position="1"/>
        <end position="20"/>
    </location>
</feature>
<dbReference type="PANTHER" id="PTHR30136:SF24">
    <property type="entry name" value="HTH-TYPE TRANSCRIPTIONAL REPRESSOR ALLR"/>
    <property type="match status" value="1"/>
</dbReference>